<dbReference type="EMBL" id="CP141889">
    <property type="protein sequence ID" value="WRT69417.1"/>
    <property type="molecule type" value="Genomic_DNA"/>
</dbReference>
<keyword evidence="2" id="KW-1185">Reference proteome</keyword>
<accession>A0ABZ1D9T2</accession>
<proteinExistence type="predicted"/>
<evidence type="ECO:0000313" key="1">
    <source>
        <dbReference type="EMBL" id="WRT69417.1"/>
    </source>
</evidence>
<sequence>MAYSKDTIPSFLPVSSTCKYSSAKTMNGEDDEEPIRRCVSSQYLDQLTGVQNHHKNLYKQNRNLQSTISNLKDQLSLSEFKRALSEMKNETTRATVEKCLSISERMIKMTSKQMAEHDLSICKKLDTSLNHYADSIMEIIASNLADTIYEPLLRKRRDNPLKIKDIIDEYYYSSIQTRLNSITDLSNSKVSDMTLSIINDINRDLDDIQKTARITLINESTLDNKYQTNIPDNWNSNASYKLSFSSNNGEDKYELDLPTLDKSFYDLIYYCKRTLRKCTRDSNTDEGNKTAMWPE</sequence>
<protein>
    <submittedName>
        <fullName evidence="1">Uncharacterized protein</fullName>
    </submittedName>
</protein>
<organism evidence="1 2">
    <name type="scientific">Kwoniella shivajii</name>
    <dbReference type="NCBI Taxonomy" id="564305"/>
    <lineage>
        <taxon>Eukaryota</taxon>
        <taxon>Fungi</taxon>
        <taxon>Dikarya</taxon>
        <taxon>Basidiomycota</taxon>
        <taxon>Agaricomycotina</taxon>
        <taxon>Tremellomycetes</taxon>
        <taxon>Tremellales</taxon>
        <taxon>Cryptococcaceae</taxon>
        <taxon>Kwoniella</taxon>
    </lineage>
</organism>
<dbReference type="RefSeq" id="XP_062794156.1">
    <property type="nucleotide sequence ID" value="XM_062938105.1"/>
</dbReference>
<name>A0ABZ1D9T2_9TREE</name>
<gene>
    <name evidence="1" type="ORF">IL334_006403</name>
</gene>
<dbReference type="Proteomes" id="UP001329825">
    <property type="component" value="Chromosome 9"/>
</dbReference>
<reference evidence="1 2" key="1">
    <citation type="submission" date="2024-01" db="EMBL/GenBank/DDBJ databases">
        <title>Comparative genomics of Cryptococcus and Kwoniella reveals pathogenesis evolution and contrasting modes of karyotype evolution via chromosome fusion or intercentromeric recombination.</title>
        <authorList>
            <person name="Coelho M.A."/>
            <person name="David-Palma M."/>
            <person name="Shea T."/>
            <person name="Bowers K."/>
            <person name="McGinley-Smith S."/>
            <person name="Mohammad A.W."/>
            <person name="Gnirke A."/>
            <person name="Yurkov A.M."/>
            <person name="Nowrousian M."/>
            <person name="Sun S."/>
            <person name="Cuomo C.A."/>
            <person name="Heitman J."/>
        </authorList>
    </citation>
    <scope>NUCLEOTIDE SEQUENCE [LARGE SCALE GENOMIC DNA]</scope>
    <source>
        <strain evidence="1">CBS 11374</strain>
    </source>
</reference>
<dbReference type="GeneID" id="87958533"/>
<evidence type="ECO:0000313" key="2">
    <source>
        <dbReference type="Proteomes" id="UP001329825"/>
    </source>
</evidence>